<organism evidence="3 6">
    <name type="scientific">Puccinia coronata f. sp. avenae</name>
    <dbReference type="NCBI Taxonomy" id="200324"/>
    <lineage>
        <taxon>Eukaryota</taxon>
        <taxon>Fungi</taxon>
        <taxon>Dikarya</taxon>
        <taxon>Basidiomycota</taxon>
        <taxon>Pucciniomycotina</taxon>
        <taxon>Pucciniomycetes</taxon>
        <taxon>Pucciniales</taxon>
        <taxon>Pucciniaceae</taxon>
        <taxon>Puccinia</taxon>
    </lineage>
</organism>
<dbReference type="AlphaFoldDB" id="A0A2N5T7D2"/>
<accession>A0A2N5T7D2</accession>
<dbReference type="EMBL" id="PGCI01000009">
    <property type="protein sequence ID" value="PLW50745.1"/>
    <property type="molecule type" value="Genomic_DNA"/>
</dbReference>
<evidence type="ECO:0000256" key="1">
    <source>
        <dbReference type="SAM" id="SignalP"/>
    </source>
</evidence>
<evidence type="ECO:0000313" key="4">
    <source>
        <dbReference type="EMBL" id="PLW50745.1"/>
    </source>
</evidence>
<evidence type="ECO:0000313" key="3">
    <source>
        <dbReference type="EMBL" id="PLW21378.1"/>
    </source>
</evidence>
<proteinExistence type="predicted"/>
<evidence type="ECO:0000313" key="2">
    <source>
        <dbReference type="EMBL" id="PLW09790.1"/>
    </source>
</evidence>
<gene>
    <name evidence="5" type="ORF">PCANC_02537</name>
    <name evidence="3" type="ORF">PCANC_03836</name>
    <name evidence="4" type="ORF">PCASD_00688</name>
    <name evidence="2" type="ORF">PCASD_18160</name>
</gene>
<dbReference type="Proteomes" id="UP000235392">
    <property type="component" value="Unassembled WGS sequence"/>
</dbReference>
<feature type="signal peptide" evidence="1">
    <location>
        <begin position="1"/>
        <end position="20"/>
    </location>
</feature>
<evidence type="ECO:0000313" key="6">
    <source>
        <dbReference type="Proteomes" id="UP000235388"/>
    </source>
</evidence>
<dbReference type="EMBL" id="PGCJ01000784">
    <property type="protein sequence ID" value="PLW21378.1"/>
    <property type="molecule type" value="Genomic_DNA"/>
</dbReference>
<comment type="caution">
    <text evidence="3">The sequence shown here is derived from an EMBL/GenBank/DDBJ whole genome shotgun (WGS) entry which is preliminary data.</text>
</comment>
<feature type="chain" id="PRO_5015083676" evidence="1">
    <location>
        <begin position="21"/>
        <end position="218"/>
    </location>
</feature>
<name>A0A2N5T7D2_9BASI</name>
<dbReference type="EMBL" id="PGCI01000991">
    <property type="protein sequence ID" value="PLW09790.1"/>
    <property type="molecule type" value="Genomic_DNA"/>
</dbReference>
<keyword evidence="1" id="KW-0732">Signal</keyword>
<protein>
    <submittedName>
        <fullName evidence="3">Uncharacterized protein</fullName>
    </submittedName>
</protein>
<sequence>MPSFAYLLAVFSLLASVAFAEDVSNVKPENVDGKWIYGNSVYGGFNVPYYGSAYRVPSIYNWVGGYGPFSACGIIAGGYPRYWFKNVDAATSTARRSLSLVSEKLAPRADSGTVQCKDSANHVDTLNVADCMKAVEFLVTKKVASSSCRQCTVKMLTPDGPVVPAHAPIPELQKLASQTLQACTQAPPTHTRRTPADAPAGGAKQVAMVFEEGTGDAC</sequence>
<dbReference type="EMBL" id="PGCJ01000037">
    <property type="protein sequence ID" value="PLW55015.1"/>
    <property type="molecule type" value="Genomic_DNA"/>
</dbReference>
<keyword evidence="6" id="KW-1185">Reference proteome</keyword>
<reference evidence="6 7" key="1">
    <citation type="submission" date="2017-11" db="EMBL/GenBank/DDBJ databases">
        <title>De novo assembly and phasing of dikaryotic genomes from two isolates of Puccinia coronata f. sp. avenae, the causal agent of oat crown rust.</title>
        <authorList>
            <person name="Miller M.E."/>
            <person name="Zhang Y."/>
            <person name="Omidvar V."/>
            <person name="Sperschneider J."/>
            <person name="Schwessinger B."/>
            <person name="Raley C."/>
            <person name="Palmer J.M."/>
            <person name="Garnica D."/>
            <person name="Upadhyaya N."/>
            <person name="Rathjen J."/>
            <person name="Taylor J.M."/>
            <person name="Park R.F."/>
            <person name="Dodds P.N."/>
            <person name="Hirsch C.D."/>
            <person name="Kianian S.F."/>
            <person name="Figueroa M."/>
        </authorList>
    </citation>
    <scope>NUCLEOTIDE SEQUENCE [LARGE SCALE GENOMIC DNA]</scope>
    <source>
        <strain evidence="3">12NC29</strain>
        <strain evidence="2">12SD80</strain>
    </source>
</reference>
<dbReference type="Proteomes" id="UP000235388">
    <property type="component" value="Unassembled WGS sequence"/>
</dbReference>
<evidence type="ECO:0000313" key="5">
    <source>
        <dbReference type="EMBL" id="PLW55015.1"/>
    </source>
</evidence>
<evidence type="ECO:0000313" key="7">
    <source>
        <dbReference type="Proteomes" id="UP000235392"/>
    </source>
</evidence>